<dbReference type="NCBIfam" id="NF033672">
    <property type="entry name" value="mbn_chaper_assoc"/>
    <property type="match status" value="1"/>
</dbReference>
<feature type="compositionally biased region" description="Low complexity" evidence="1">
    <location>
        <begin position="183"/>
        <end position="198"/>
    </location>
</feature>
<evidence type="ECO:0000256" key="1">
    <source>
        <dbReference type="SAM" id="MobiDB-lite"/>
    </source>
</evidence>
<evidence type="ECO:0000313" key="2">
    <source>
        <dbReference type="EMBL" id="MBB1161798.1"/>
    </source>
</evidence>
<feature type="region of interest" description="Disordered" evidence="1">
    <location>
        <begin position="155"/>
        <end position="198"/>
    </location>
</feature>
<comment type="caution">
    <text evidence="2">The sequence shown here is derived from an EMBL/GenBank/DDBJ whole genome shotgun (WGS) entry which is preliminary data.</text>
</comment>
<sequence>MHARIPSSVRHALLGGGSALALWLGAALPLRAETPSPAALTQVLRASFEQPDRPMQLDPVLAAGRWGLVGWRQDGRGGRALLRRDPAGWTLVACAGRALRDPAVLQAAGMDAAEARALARRMTTAERQLSPRLSAELDRFPTLVQGAALAAHHAGAVASPASAEGHAADPHAAPPHPHPPQPQQHGHPGPQGPAASHP</sequence>
<feature type="compositionally biased region" description="Pro residues" evidence="1">
    <location>
        <begin position="172"/>
        <end position="182"/>
    </location>
</feature>
<proteinExistence type="predicted"/>
<keyword evidence="3" id="KW-1185">Reference proteome</keyword>
<name>A0A839HQD6_9BURK</name>
<dbReference type="AlphaFoldDB" id="A0A839HQD6"/>
<evidence type="ECO:0000313" key="3">
    <source>
        <dbReference type="Proteomes" id="UP000586093"/>
    </source>
</evidence>
<protein>
    <submittedName>
        <fullName evidence="2">Copper uptake system-associated protein</fullName>
    </submittedName>
</protein>
<dbReference type="Proteomes" id="UP000586093">
    <property type="component" value="Unassembled WGS sequence"/>
</dbReference>
<feature type="compositionally biased region" description="Low complexity" evidence="1">
    <location>
        <begin position="155"/>
        <end position="165"/>
    </location>
</feature>
<accession>A0A839HQD6</accession>
<organism evidence="2 3">
    <name type="scientific">Aquariibacter albus</name>
    <dbReference type="NCBI Taxonomy" id="2759899"/>
    <lineage>
        <taxon>Bacteria</taxon>
        <taxon>Pseudomonadati</taxon>
        <taxon>Pseudomonadota</taxon>
        <taxon>Betaproteobacteria</taxon>
        <taxon>Burkholderiales</taxon>
        <taxon>Sphaerotilaceae</taxon>
        <taxon>Aquariibacter</taxon>
    </lineage>
</organism>
<reference evidence="2 3" key="1">
    <citation type="submission" date="2020-08" db="EMBL/GenBank/DDBJ databases">
        <title>Aquariorum lacteus gen. nov., sp. nov., a new member of the family Comamonadaceae, isolated from freshwater aquarium.</title>
        <authorList>
            <person name="Chun S.-J."/>
        </authorList>
    </citation>
    <scope>NUCLEOTIDE SEQUENCE [LARGE SCALE GENOMIC DNA]</scope>
    <source>
        <strain evidence="2 3">SJAQ100</strain>
    </source>
</reference>
<dbReference type="RefSeq" id="WP_182662857.1">
    <property type="nucleotide sequence ID" value="NZ_JACIVI010000001.1"/>
</dbReference>
<gene>
    <name evidence="2" type="ORF">H4F90_07390</name>
</gene>
<dbReference type="EMBL" id="JACIVI010000001">
    <property type="protein sequence ID" value="MBB1161798.1"/>
    <property type="molecule type" value="Genomic_DNA"/>
</dbReference>